<comment type="caution">
    <text evidence="1">The sequence shown here is derived from an EMBL/GenBank/DDBJ whole genome shotgun (WGS) entry which is preliminary data.</text>
</comment>
<name>A0A9P4R1B4_9PLEO</name>
<organism evidence="1 2">
    <name type="scientific">Polyplosphaeria fusca</name>
    <dbReference type="NCBI Taxonomy" id="682080"/>
    <lineage>
        <taxon>Eukaryota</taxon>
        <taxon>Fungi</taxon>
        <taxon>Dikarya</taxon>
        <taxon>Ascomycota</taxon>
        <taxon>Pezizomycotina</taxon>
        <taxon>Dothideomycetes</taxon>
        <taxon>Pleosporomycetidae</taxon>
        <taxon>Pleosporales</taxon>
        <taxon>Tetraplosphaeriaceae</taxon>
        <taxon>Polyplosphaeria</taxon>
    </lineage>
</organism>
<reference evidence="1" key="1">
    <citation type="journal article" date="2020" name="Stud. Mycol.">
        <title>101 Dothideomycetes genomes: a test case for predicting lifestyles and emergence of pathogens.</title>
        <authorList>
            <person name="Haridas S."/>
            <person name="Albert R."/>
            <person name="Binder M."/>
            <person name="Bloem J."/>
            <person name="Labutti K."/>
            <person name="Salamov A."/>
            <person name="Andreopoulos B."/>
            <person name="Baker S."/>
            <person name="Barry K."/>
            <person name="Bills G."/>
            <person name="Bluhm B."/>
            <person name="Cannon C."/>
            <person name="Castanera R."/>
            <person name="Culley D."/>
            <person name="Daum C."/>
            <person name="Ezra D."/>
            <person name="Gonzalez J."/>
            <person name="Henrissat B."/>
            <person name="Kuo A."/>
            <person name="Liang C."/>
            <person name="Lipzen A."/>
            <person name="Lutzoni F."/>
            <person name="Magnuson J."/>
            <person name="Mondo S."/>
            <person name="Nolan M."/>
            <person name="Ohm R."/>
            <person name="Pangilinan J."/>
            <person name="Park H.-J."/>
            <person name="Ramirez L."/>
            <person name="Alfaro M."/>
            <person name="Sun H."/>
            <person name="Tritt A."/>
            <person name="Yoshinaga Y."/>
            <person name="Zwiers L.-H."/>
            <person name="Turgeon B."/>
            <person name="Goodwin S."/>
            <person name="Spatafora J."/>
            <person name="Crous P."/>
            <person name="Grigoriev I."/>
        </authorList>
    </citation>
    <scope>NUCLEOTIDE SEQUENCE</scope>
    <source>
        <strain evidence="1">CBS 125425</strain>
    </source>
</reference>
<evidence type="ECO:0000313" key="1">
    <source>
        <dbReference type="EMBL" id="KAF2734676.1"/>
    </source>
</evidence>
<proteinExistence type="predicted"/>
<accession>A0A9P4R1B4</accession>
<protein>
    <submittedName>
        <fullName evidence="1">Uncharacterized protein</fullName>
    </submittedName>
</protein>
<gene>
    <name evidence="1" type="ORF">EJ04DRAFT_512370</name>
</gene>
<evidence type="ECO:0000313" key="2">
    <source>
        <dbReference type="Proteomes" id="UP000799444"/>
    </source>
</evidence>
<dbReference type="Proteomes" id="UP000799444">
    <property type="component" value="Unassembled WGS sequence"/>
</dbReference>
<keyword evidence="2" id="KW-1185">Reference proteome</keyword>
<dbReference type="EMBL" id="ML996145">
    <property type="protein sequence ID" value="KAF2734676.1"/>
    <property type="molecule type" value="Genomic_DNA"/>
</dbReference>
<dbReference type="OrthoDB" id="3702761at2759"/>
<dbReference type="AlphaFoldDB" id="A0A9P4R1B4"/>
<sequence>MQTETDSVEGACRSLATLPSELRKLIVSHLVRNSLDVDCYLPGSKRHLKNANLAHRCLHEWATEYLFRDMALKHVVVGIASNLELFAMDPAASLLWRHVKTVQVQVPPAIRWEVDAPVEPTVNSIEEGTEQRLLKKFGARKREQLTFQDLQYCSDYHRALVEPFTDNRRWYKLQALAEHTWPQILQRFPNLDHTSVGICKRDEHPSPTRTYAFVHRYGEQVLDDANPPYVEDAKFNLAWASAIMMQAIPSSVKSLHLTAANSDSLNSFATINRLLALMYDPRLRYRDTKRNPLYYITHDRLASITNLVLDLRGKEGTHGSRDWRGLTGSVGMVRYWRHMLESTCNLKHLDIRAHAQPRKLSFYIEVGASNSEDCILEWLLPQLALPRLESLTLRNFFLHQTSLAMILGTPHTGGEDDKPYFRGSTLVLEDCRLWIPVPSIPEIDVTTGIIDGSIDIASLYNQLDGGAWLDVCSEIEATFPGILIHLVRPRIGHAALRERLMKRYYVGKFTSSRVSVVLDDVEEPGDVTDA</sequence>